<dbReference type="RefSeq" id="WP_149522765.1">
    <property type="nucleotide sequence ID" value="NZ_VTOU01000003.1"/>
</dbReference>
<reference evidence="2 3" key="1">
    <citation type="submission" date="2019-08" db="EMBL/GenBank/DDBJ databases">
        <authorList>
            <person name="Wang G."/>
            <person name="Xu Z."/>
        </authorList>
    </citation>
    <scope>NUCLEOTIDE SEQUENCE [LARGE SCALE GENOMIC DNA]</scope>
    <source>
        <strain evidence="2 3">ZX</strain>
    </source>
</reference>
<evidence type="ECO:0000256" key="1">
    <source>
        <dbReference type="SAM" id="Phobius"/>
    </source>
</evidence>
<feature type="transmembrane region" description="Helical" evidence="1">
    <location>
        <begin position="30"/>
        <end position="51"/>
    </location>
</feature>
<proteinExistence type="predicted"/>
<keyword evidence="1" id="KW-1133">Transmembrane helix</keyword>
<organism evidence="2 3">
    <name type="scientific">Sphingomonas montanisoli</name>
    <dbReference type="NCBI Taxonomy" id="2606412"/>
    <lineage>
        <taxon>Bacteria</taxon>
        <taxon>Pseudomonadati</taxon>
        <taxon>Pseudomonadota</taxon>
        <taxon>Alphaproteobacteria</taxon>
        <taxon>Sphingomonadales</taxon>
        <taxon>Sphingomonadaceae</taxon>
        <taxon>Sphingomonas</taxon>
    </lineage>
</organism>
<feature type="transmembrane region" description="Helical" evidence="1">
    <location>
        <begin position="116"/>
        <end position="135"/>
    </location>
</feature>
<dbReference type="AlphaFoldDB" id="A0A5D9C293"/>
<feature type="transmembrane region" description="Helical" evidence="1">
    <location>
        <begin position="6"/>
        <end position="23"/>
    </location>
</feature>
<gene>
    <name evidence="2" type="ORF">FYJ91_13370</name>
</gene>
<dbReference type="EMBL" id="VTOU01000003">
    <property type="protein sequence ID" value="TZG25958.1"/>
    <property type="molecule type" value="Genomic_DNA"/>
</dbReference>
<keyword evidence="1" id="KW-0812">Transmembrane</keyword>
<name>A0A5D9C293_9SPHN</name>
<feature type="transmembrane region" description="Helical" evidence="1">
    <location>
        <begin position="57"/>
        <end position="77"/>
    </location>
</feature>
<evidence type="ECO:0000313" key="2">
    <source>
        <dbReference type="EMBL" id="TZG25958.1"/>
    </source>
</evidence>
<keyword evidence="3" id="KW-1185">Reference proteome</keyword>
<accession>A0A5D9C293</accession>
<evidence type="ECO:0000313" key="3">
    <source>
        <dbReference type="Proteomes" id="UP000322077"/>
    </source>
</evidence>
<feature type="transmembrane region" description="Helical" evidence="1">
    <location>
        <begin position="84"/>
        <end position="104"/>
    </location>
</feature>
<comment type="caution">
    <text evidence="2">The sequence shown here is derived from an EMBL/GenBank/DDBJ whole genome shotgun (WGS) entry which is preliminary data.</text>
</comment>
<protein>
    <submittedName>
        <fullName evidence="2">Uncharacterized protein</fullName>
    </submittedName>
</protein>
<sequence>MPIILLQYAYSFAVLATLAYAIWRGGVPEIAGAVIMAMGSFLTPIAVGSLYPKWNSAEPAIALVDLVAFAAFAILALKSDRFWPIWTTSFLVPVLAIHIVKLLGHTTTGAALSNSQVFWAYLMIVSIIFGVRSHVGSGRAPAIQTRRERR</sequence>
<keyword evidence="1" id="KW-0472">Membrane</keyword>
<dbReference type="Proteomes" id="UP000322077">
    <property type="component" value="Unassembled WGS sequence"/>
</dbReference>